<dbReference type="RefSeq" id="WP_173135581.1">
    <property type="nucleotide sequence ID" value="NZ_JABMKX010000008.1"/>
</dbReference>
<sequence length="416" mass="47684">MNIFAGYAKKVIKAPFGDNITIIGAWSDFILKPSEEHYTVNQYRNEECIGIWIIKSISSFYGINTSSKQGVMLSPINGNKVIFKGDIFVDARCKVNFYEVVLPFELNEPIVGKPTNEYDNCRVVIYNRIGLDNKYIAFIHNKEEIGPIQDITIKCLDPVDTGLIRVEIITQNSSDNLDIKQLEIKIDSEKHITLNKLINTMSPIRSFLLDAGDNHYYGRESVRRKNNSIFEPVVNVRAGSIRVILTPNEGQIDGFVSPTYPFELFYKSLSLAESKDTQALFELLRESLLDLKRGLYHLLSITRLYEKEGIFEVIVSENEHLRVTKKSFDTIRNALQDLNTREVLIIGRIYAIDSLRRWFKVKDEKTSVDWKFVYSTDIDSMSIREHGDYVKVIGETQTPENARKGIAELKGIEFLT</sequence>
<organism evidence="1 2">
    <name type="scientific">Paenibacillus tritici</name>
    <dbReference type="NCBI Taxonomy" id="1873425"/>
    <lineage>
        <taxon>Bacteria</taxon>
        <taxon>Bacillati</taxon>
        <taxon>Bacillota</taxon>
        <taxon>Bacilli</taxon>
        <taxon>Bacillales</taxon>
        <taxon>Paenibacillaceae</taxon>
        <taxon>Paenibacillus</taxon>
    </lineage>
</organism>
<name>A0ABX2DR81_9BACL</name>
<reference evidence="1 2" key="1">
    <citation type="submission" date="2020-05" db="EMBL/GenBank/DDBJ databases">
        <title>Paenibacillus glebae, sp. nov., Paenibacillus humi sp. nov., Paenibacillus pedi sp. nov., Paenibacillus terrestris sp. nov. and Paenibacillus terricola sp. nov., isolated from a forest top soil sample.</title>
        <authorList>
            <person name="Qi S."/>
            <person name="Carlier A."/>
            <person name="Cnockaert M."/>
            <person name="Vandamme P."/>
        </authorList>
    </citation>
    <scope>NUCLEOTIDE SEQUENCE [LARGE SCALE GENOMIC DNA]</scope>
    <source>
        <strain evidence="1 2">LMG 29502</strain>
    </source>
</reference>
<gene>
    <name evidence="1" type="ORF">HQN87_16525</name>
</gene>
<protein>
    <submittedName>
        <fullName evidence="1">Uncharacterized protein</fullName>
    </submittedName>
</protein>
<comment type="caution">
    <text evidence="1">The sequence shown here is derived from an EMBL/GenBank/DDBJ whole genome shotgun (WGS) entry which is preliminary data.</text>
</comment>
<dbReference type="Proteomes" id="UP000711047">
    <property type="component" value="Unassembled WGS sequence"/>
</dbReference>
<keyword evidence="2" id="KW-1185">Reference proteome</keyword>
<evidence type="ECO:0000313" key="1">
    <source>
        <dbReference type="EMBL" id="NQX46945.1"/>
    </source>
</evidence>
<evidence type="ECO:0000313" key="2">
    <source>
        <dbReference type="Proteomes" id="UP000711047"/>
    </source>
</evidence>
<proteinExistence type="predicted"/>
<accession>A0ABX2DR81</accession>
<dbReference type="EMBL" id="JABMKX010000008">
    <property type="protein sequence ID" value="NQX46945.1"/>
    <property type="molecule type" value="Genomic_DNA"/>
</dbReference>